<evidence type="ECO:0000259" key="2">
    <source>
        <dbReference type="Pfam" id="PF00501"/>
    </source>
</evidence>
<dbReference type="GO" id="GO:0070566">
    <property type="term" value="F:adenylyltransferase activity"/>
    <property type="evidence" value="ECO:0007669"/>
    <property type="project" value="TreeGrafter"/>
</dbReference>
<dbReference type="PANTHER" id="PTHR22754:SF32">
    <property type="entry name" value="DISCO-INTERACTING PROTEIN 2"/>
    <property type="match status" value="1"/>
</dbReference>
<dbReference type="InterPro" id="IPR020845">
    <property type="entry name" value="AMP-binding_CS"/>
</dbReference>
<dbReference type="OrthoDB" id="3671040at2"/>
<dbReference type="PROSITE" id="PS00455">
    <property type="entry name" value="AMP_BINDING"/>
    <property type="match status" value="1"/>
</dbReference>
<dbReference type="EMBL" id="MVHE01000039">
    <property type="protein sequence ID" value="ORA17324.1"/>
    <property type="molecule type" value="Genomic_DNA"/>
</dbReference>
<dbReference type="InterPro" id="IPR000873">
    <property type="entry name" value="AMP-dep_synth/lig_dom"/>
</dbReference>
<evidence type="ECO:0000256" key="1">
    <source>
        <dbReference type="ARBA" id="ARBA00006432"/>
    </source>
</evidence>
<proteinExistence type="inferred from homology"/>
<name>A0A1W9ZKE2_MYCAN</name>
<comment type="caution">
    <text evidence="3">The sequence shown here is derived from an EMBL/GenBank/DDBJ whole genome shotgun (WGS) entry which is preliminary data.</text>
</comment>
<feature type="domain" description="AMP-dependent synthetase/ligase" evidence="2">
    <location>
        <begin position="26"/>
        <end position="406"/>
    </location>
</feature>
<dbReference type="PANTHER" id="PTHR22754">
    <property type="entry name" value="DISCO-INTERACTING PROTEIN 2 DIP2 -RELATED"/>
    <property type="match status" value="1"/>
</dbReference>
<dbReference type="NCBIfam" id="NF005850">
    <property type="entry name" value="PRK07768.1"/>
    <property type="match status" value="1"/>
</dbReference>
<dbReference type="Proteomes" id="UP000192284">
    <property type="component" value="Unassembled WGS sequence"/>
</dbReference>
<dbReference type="AlphaFoldDB" id="A0A1W9ZKE2"/>
<dbReference type="Gene3D" id="3.40.50.12780">
    <property type="entry name" value="N-terminal domain of ligase-like"/>
    <property type="match status" value="1"/>
</dbReference>
<keyword evidence="3" id="KW-0436">Ligase</keyword>
<dbReference type="Pfam" id="PF00501">
    <property type="entry name" value="AMP-binding"/>
    <property type="match status" value="1"/>
</dbReference>
<dbReference type="RefSeq" id="WP_083114824.1">
    <property type="nucleotide sequence ID" value="NZ_JACKTS010000054.1"/>
</dbReference>
<dbReference type="InterPro" id="IPR045851">
    <property type="entry name" value="AMP-bd_C_sf"/>
</dbReference>
<keyword evidence="4" id="KW-1185">Reference proteome</keyword>
<reference evidence="3 4" key="1">
    <citation type="submission" date="2017-02" db="EMBL/GenBank/DDBJ databases">
        <title>The new phylogeny of genus Mycobacterium.</title>
        <authorList>
            <person name="Tortoli E."/>
            <person name="Trovato A."/>
            <person name="Cirillo D.M."/>
        </authorList>
    </citation>
    <scope>NUCLEOTIDE SEQUENCE [LARGE SCALE GENOMIC DNA]</scope>
    <source>
        <strain evidence="3 4">DSM 45057</strain>
    </source>
</reference>
<protein>
    <submittedName>
        <fullName evidence="3">Long-chain fatty acid--CoA ligase</fullName>
    </submittedName>
</protein>
<accession>A0A1W9ZKE2</accession>
<dbReference type="GO" id="GO:0016874">
    <property type="term" value="F:ligase activity"/>
    <property type="evidence" value="ECO:0007669"/>
    <property type="project" value="UniProtKB-KW"/>
</dbReference>
<gene>
    <name evidence="3" type="ORF">BST12_19715</name>
</gene>
<dbReference type="GO" id="GO:0005886">
    <property type="term" value="C:plasma membrane"/>
    <property type="evidence" value="ECO:0007669"/>
    <property type="project" value="TreeGrafter"/>
</dbReference>
<comment type="similarity">
    <text evidence="1">Belongs to the ATP-dependent AMP-binding enzyme family.</text>
</comment>
<organism evidence="3 4">
    <name type="scientific">Mycobacterium angelicum</name>
    <dbReference type="NCBI Taxonomy" id="470074"/>
    <lineage>
        <taxon>Bacteria</taxon>
        <taxon>Bacillati</taxon>
        <taxon>Actinomycetota</taxon>
        <taxon>Actinomycetes</taxon>
        <taxon>Mycobacteriales</taxon>
        <taxon>Mycobacteriaceae</taxon>
        <taxon>Mycobacterium</taxon>
    </lineage>
</organism>
<dbReference type="GO" id="GO:0006633">
    <property type="term" value="P:fatty acid biosynthetic process"/>
    <property type="evidence" value="ECO:0007669"/>
    <property type="project" value="TreeGrafter"/>
</dbReference>
<dbReference type="SUPFAM" id="SSF56801">
    <property type="entry name" value="Acetyl-CoA synthetase-like"/>
    <property type="match status" value="1"/>
</dbReference>
<evidence type="ECO:0000313" key="3">
    <source>
        <dbReference type="EMBL" id="ORA17324.1"/>
    </source>
</evidence>
<dbReference type="InterPro" id="IPR042099">
    <property type="entry name" value="ANL_N_sf"/>
</dbReference>
<sequence length="548" mass="58204">MSRFTDGIAKVAANSSNGLRFGAADELRFASWGDIHQTASRVAARLAADGVTRGSKVSVLAVNAEDVAPVLQGIWKAGAAVTMLQQPTPNADLAEWHAGTLRALSLLGAHCVVVGQPFLPLADTLRASGYRVIEIPETWRDVEPAADAAEVCTDEDDVALYQLTSGSTGDPKAVAITHRNLFADVEAMVAVVEIDPDVDVTMSWLPLSHDMGLIVYLISPMWAGNSAVCIPPTEFVRSPLKWMQVLSDQRATITAAPNFAYSIVSRRLNAVADGAYDLSALRLVVSGAEPIDPATMYEFSRQGARFGLRDSAVGAAYGLAEATVAVSFAPVHQPLAVETVCTAELENHGRAATGCDCAAPKRDVVLLGAPMSGIEVRVADENGGTLPARHMGEIAIRGDAVSPYYLTVEGEVAAVDAEGWLCTGDLGYLTDDGEIVVCGRRKNVIIVAGRNIFPSDIERLAASADGIRRGGVVAFGVTLPDRREEIRIVAETNEEYPSHVSHEIRRQVTQRVRSATGLSPNVLLVGKGKVPKTPSGKIRHVAAKELFG</sequence>
<dbReference type="Gene3D" id="3.30.300.30">
    <property type="match status" value="1"/>
</dbReference>
<evidence type="ECO:0000313" key="4">
    <source>
        <dbReference type="Proteomes" id="UP000192284"/>
    </source>
</evidence>